<reference evidence="7" key="1">
    <citation type="submission" date="2021-05" db="EMBL/GenBank/DDBJ databases">
        <title>The genome of the haptophyte Pavlova lutheri (Diacronema luteri, Pavlovales) - a model for lipid biosynthesis in eukaryotic algae.</title>
        <authorList>
            <person name="Hulatt C.J."/>
            <person name="Posewitz M.C."/>
        </authorList>
    </citation>
    <scope>NUCLEOTIDE SEQUENCE</scope>
    <source>
        <strain evidence="7">NIVA-4/92</strain>
    </source>
</reference>
<keyword evidence="8" id="KW-1185">Reference proteome</keyword>
<feature type="region of interest" description="Disordered" evidence="5">
    <location>
        <begin position="298"/>
        <end position="509"/>
    </location>
</feature>
<feature type="domain" description="RRM" evidence="6">
    <location>
        <begin position="92"/>
        <end position="170"/>
    </location>
</feature>
<comment type="caution">
    <text evidence="7">The sequence shown here is derived from an EMBL/GenBank/DDBJ whole genome shotgun (WGS) entry which is preliminary data.</text>
</comment>
<dbReference type="OMA" id="ACTESHE"/>
<feature type="compositionally biased region" description="Low complexity" evidence="5">
    <location>
        <begin position="39"/>
        <end position="51"/>
    </location>
</feature>
<dbReference type="EMBL" id="JAGTXO010000016">
    <property type="protein sequence ID" value="KAG8463485.1"/>
    <property type="molecule type" value="Genomic_DNA"/>
</dbReference>
<organism evidence="7 8">
    <name type="scientific">Diacronema lutheri</name>
    <name type="common">Unicellular marine alga</name>
    <name type="synonym">Monochrysis lutheri</name>
    <dbReference type="NCBI Taxonomy" id="2081491"/>
    <lineage>
        <taxon>Eukaryota</taxon>
        <taxon>Haptista</taxon>
        <taxon>Haptophyta</taxon>
        <taxon>Pavlovophyceae</taxon>
        <taxon>Pavlovales</taxon>
        <taxon>Pavlovaceae</taxon>
        <taxon>Diacronema</taxon>
    </lineage>
</organism>
<dbReference type="InterPro" id="IPR035979">
    <property type="entry name" value="RBD_domain_sf"/>
</dbReference>
<evidence type="ECO:0000256" key="3">
    <source>
        <dbReference type="ARBA" id="ARBA00023242"/>
    </source>
</evidence>
<feature type="compositionally biased region" description="Low complexity" evidence="5">
    <location>
        <begin position="359"/>
        <end position="391"/>
    </location>
</feature>
<evidence type="ECO:0000256" key="1">
    <source>
        <dbReference type="ARBA" id="ARBA00004604"/>
    </source>
</evidence>
<feature type="compositionally biased region" description="Basic and acidic residues" evidence="5">
    <location>
        <begin position="328"/>
        <end position="344"/>
    </location>
</feature>
<evidence type="ECO:0000256" key="2">
    <source>
        <dbReference type="ARBA" id="ARBA00022884"/>
    </source>
</evidence>
<dbReference type="Pfam" id="PF00076">
    <property type="entry name" value="RRM_1"/>
    <property type="match status" value="1"/>
</dbReference>
<feature type="region of interest" description="Disordered" evidence="5">
    <location>
        <begin position="249"/>
        <end position="270"/>
    </location>
</feature>
<dbReference type="CDD" id="cd12307">
    <property type="entry name" value="RRM_NIFK_like"/>
    <property type="match status" value="1"/>
</dbReference>
<protein>
    <recommendedName>
        <fullName evidence="6">RRM domain-containing protein</fullName>
    </recommendedName>
</protein>
<keyword evidence="3" id="KW-0539">Nucleus</keyword>
<feature type="compositionally biased region" description="Low complexity" evidence="5">
    <location>
        <begin position="1"/>
        <end position="23"/>
    </location>
</feature>
<evidence type="ECO:0000313" key="8">
    <source>
        <dbReference type="Proteomes" id="UP000751190"/>
    </source>
</evidence>
<feature type="compositionally biased region" description="Basic and acidic residues" evidence="5">
    <location>
        <begin position="411"/>
        <end position="420"/>
    </location>
</feature>
<gene>
    <name evidence="7" type="ORF">KFE25_004996</name>
</gene>
<keyword evidence="2 4" id="KW-0694">RNA-binding</keyword>
<comment type="subcellular location">
    <subcellularLocation>
        <location evidence="1">Nucleus</location>
        <location evidence="1">Nucleolus</location>
    </subcellularLocation>
</comment>
<dbReference type="PANTHER" id="PTHR46754">
    <property type="entry name" value="MKI67 FHA DOMAIN-INTERACTING NUCLEOLAR PHOSPHOPROTEIN"/>
    <property type="match status" value="1"/>
</dbReference>
<dbReference type="InterPro" id="IPR000504">
    <property type="entry name" value="RRM_dom"/>
</dbReference>
<evidence type="ECO:0000256" key="5">
    <source>
        <dbReference type="SAM" id="MobiDB-lite"/>
    </source>
</evidence>
<dbReference type="Gene3D" id="3.30.70.330">
    <property type="match status" value="1"/>
</dbReference>
<dbReference type="OrthoDB" id="21467at2759"/>
<dbReference type="AlphaFoldDB" id="A0A8J5XHY8"/>
<evidence type="ECO:0000256" key="4">
    <source>
        <dbReference type="PROSITE-ProRule" id="PRU00176"/>
    </source>
</evidence>
<dbReference type="SMART" id="SM00360">
    <property type="entry name" value="RRM"/>
    <property type="match status" value="1"/>
</dbReference>
<dbReference type="Proteomes" id="UP000751190">
    <property type="component" value="Unassembled WGS sequence"/>
</dbReference>
<feature type="compositionally biased region" description="Low complexity" evidence="5">
    <location>
        <begin position="472"/>
        <end position="500"/>
    </location>
</feature>
<dbReference type="PROSITE" id="PS50102">
    <property type="entry name" value="RRM"/>
    <property type="match status" value="1"/>
</dbReference>
<evidence type="ECO:0000259" key="6">
    <source>
        <dbReference type="PROSITE" id="PS50102"/>
    </source>
</evidence>
<name>A0A8J5XHY8_DIALT</name>
<evidence type="ECO:0000313" key="7">
    <source>
        <dbReference type="EMBL" id="KAG8463485.1"/>
    </source>
</evidence>
<sequence>MGKAAAGANGAKPKAEEAAAPEPAAKRAARAKPVPTGPEPDAAPSSPADEPAPAPMALDAKTTRELTERLKRRPAAKPIVALAAAVAPPPTGVIYVGHLPHGFFEEQMRPFFEQFGVVTRLRVSRCKKTARSKGYAFVEFAEPEVARIVADAMNGYLMFEKNLRVHVVAPEDVHPTTWKGANRPFKRINFAQQAAAKANRPRTDAERDVQARRLLSAEARTKRKLADAGIDYDYPGYAADARAPVRAATPAGKQRKVEGAAGSDAAGKVAGKRAGKEGKAAGAADGAAGSDAACKAAGKRAGKEGTAAGAADGAAGSDAAGKAAGKRAGKEGKTKGAAEGKTEARAISPHARADDGEHPAAGPDAAAAKGGRANSRAMESAHAEPPAAAGARARKGGRSAQEGSDAPPPKGPDRTKRPADAAKAAGKRTAEPAEPTPTKSKVGKVGAPPGAVAGGEAGSSAELAGERKAKGKAPAAKPTAKPTAMPTAMPTAKSAAKPTARGALARTGK</sequence>
<proteinExistence type="predicted"/>
<dbReference type="GO" id="GO:0003723">
    <property type="term" value="F:RNA binding"/>
    <property type="evidence" value="ECO:0007669"/>
    <property type="project" value="UniProtKB-UniRule"/>
</dbReference>
<feature type="region of interest" description="Disordered" evidence="5">
    <location>
        <begin position="1"/>
        <end position="58"/>
    </location>
</feature>
<dbReference type="GO" id="GO:0005730">
    <property type="term" value="C:nucleolus"/>
    <property type="evidence" value="ECO:0007669"/>
    <property type="project" value="UniProtKB-SubCell"/>
</dbReference>
<dbReference type="SUPFAM" id="SSF54928">
    <property type="entry name" value="RNA-binding domain, RBD"/>
    <property type="match status" value="1"/>
</dbReference>
<accession>A0A8J5XHY8</accession>
<feature type="compositionally biased region" description="Low complexity" evidence="5">
    <location>
        <begin position="304"/>
        <end position="323"/>
    </location>
</feature>
<dbReference type="InterPro" id="IPR012677">
    <property type="entry name" value="Nucleotide-bd_a/b_plait_sf"/>
</dbReference>